<gene>
    <name evidence="2" type="ORF">FD02_GL001823</name>
</gene>
<dbReference type="OrthoDB" id="1650985at2"/>
<feature type="transmembrane region" description="Helical" evidence="1">
    <location>
        <begin position="12"/>
        <end position="34"/>
    </location>
</feature>
<dbReference type="Proteomes" id="UP000051804">
    <property type="component" value="Unassembled WGS sequence"/>
</dbReference>
<dbReference type="PATRIC" id="fig|1291734.4.peg.1872"/>
<reference evidence="2 3" key="1">
    <citation type="journal article" date="2015" name="Genome Announc.">
        <title>Expanding the biotechnology potential of lactobacilli through comparative genomics of 213 strains and associated genera.</title>
        <authorList>
            <person name="Sun Z."/>
            <person name="Harris H.M."/>
            <person name="McCann A."/>
            <person name="Guo C."/>
            <person name="Argimon S."/>
            <person name="Zhang W."/>
            <person name="Yang X."/>
            <person name="Jeffery I.B."/>
            <person name="Cooney J.C."/>
            <person name="Kagawa T.F."/>
            <person name="Liu W."/>
            <person name="Song Y."/>
            <person name="Salvetti E."/>
            <person name="Wrobel A."/>
            <person name="Rasinkangas P."/>
            <person name="Parkhill J."/>
            <person name="Rea M.C."/>
            <person name="O'Sullivan O."/>
            <person name="Ritari J."/>
            <person name="Douillard F.P."/>
            <person name="Paul Ross R."/>
            <person name="Yang R."/>
            <person name="Briner A.E."/>
            <person name="Felis G.E."/>
            <person name="de Vos W.M."/>
            <person name="Barrangou R."/>
            <person name="Klaenhammer T.R."/>
            <person name="Caufield P.W."/>
            <person name="Cui Y."/>
            <person name="Zhang H."/>
            <person name="O'Toole P.W."/>
        </authorList>
    </citation>
    <scope>NUCLEOTIDE SEQUENCE [LARGE SCALE GENOMIC DNA]</scope>
    <source>
        <strain evidence="2 3">JCM 17158</strain>
    </source>
</reference>
<dbReference type="STRING" id="1291734.FD02_GL001823"/>
<feature type="transmembrane region" description="Helical" evidence="1">
    <location>
        <begin position="102"/>
        <end position="125"/>
    </location>
</feature>
<evidence type="ECO:0000256" key="1">
    <source>
        <dbReference type="SAM" id="Phobius"/>
    </source>
</evidence>
<dbReference type="AlphaFoldDB" id="A0A0R1JRH7"/>
<evidence type="ECO:0000313" key="3">
    <source>
        <dbReference type="Proteomes" id="UP000051804"/>
    </source>
</evidence>
<comment type="caution">
    <text evidence="2">The sequence shown here is derived from an EMBL/GenBank/DDBJ whole genome shotgun (WGS) entry which is preliminary data.</text>
</comment>
<dbReference type="Pfam" id="PF04854">
    <property type="entry name" value="DUF624"/>
    <property type="match status" value="1"/>
</dbReference>
<proteinExistence type="predicted"/>
<feature type="transmembrane region" description="Helical" evidence="1">
    <location>
        <begin position="172"/>
        <end position="190"/>
    </location>
</feature>
<dbReference type="InterPro" id="IPR006938">
    <property type="entry name" value="DUF624"/>
</dbReference>
<sequence length="202" mass="23384">MLGQATQNVFTKVYVMLILSFYFWILTVAGLVIAGVGPAMRTVAEIYDHHGWQYREYHWHESWQTFKQVFKAANMQWWGFAIVGAILSESLYLALQFKVGWMLFIIFILIFALLLCLALGMFTIVLQSHYDVTFKVALRLAVSQFFSSFPRLLLFLGGLLMIVVFTIKWPGLILFMTIPALVLWTFYISAKWFTFVDAHLAE</sequence>
<dbReference type="EMBL" id="AZDJ01000003">
    <property type="protein sequence ID" value="KRK73989.1"/>
    <property type="molecule type" value="Genomic_DNA"/>
</dbReference>
<keyword evidence="1" id="KW-1133">Transmembrane helix</keyword>
<keyword evidence="1" id="KW-0812">Transmembrane</keyword>
<name>A0A0R1JRH7_9LACO</name>
<feature type="transmembrane region" description="Helical" evidence="1">
    <location>
        <begin position="77"/>
        <end position="95"/>
    </location>
</feature>
<keyword evidence="1" id="KW-0472">Membrane</keyword>
<evidence type="ECO:0000313" key="2">
    <source>
        <dbReference type="EMBL" id="KRK73989.1"/>
    </source>
</evidence>
<accession>A0A0R1JRH7</accession>
<feature type="transmembrane region" description="Helical" evidence="1">
    <location>
        <begin position="145"/>
        <end position="165"/>
    </location>
</feature>
<protein>
    <submittedName>
        <fullName evidence="2">Integral membrane protein</fullName>
    </submittedName>
</protein>
<keyword evidence="3" id="KW-1185">Reference proteome</keyword>
<dbReference type="RefSeq" id="WP_054721621.1">
    <property type="nucleotide sequence ID" value="NZ_AZDJ01000003.1"/>
</dbReference>
<organism evidence="2 3">
    <name type="scientific">Lacticaseibacillus nasuensis JCM 17158</name>
    <dbReference type="NCBI Taxonomy" id="1291734"/>
    <lineage>
        <taxon>Bacteria</taxon>
        <taxon>Bacillati</taxon>
        <taxon>Bacillota</taxon>
        <taxon>Bacilli</taxon>
        <taxon>Lactobacillales</taxon>
        <taxon>Lactobacillaceae</taxon>
        <taxon>Lacticaseibacillus</taxon>
    </lineage>
</organism>